<feature type="chain" id="PRO_5037003216" evidence="1">
    <location>
        <begin position="27"/>
        <end position="445"/>
    </location>
</feature>
<evidence type="ECO:0000313" key="2">
    <source>
        <dbReference type="EMBL" id="MBK1883217.1"/>
    </source>
</evidence>
<protein>
    <submittedName>
        <fullName evidence="2">TolC family protein</fullName>
    </submittedName>
</protein>
<dbReference type="RefSeq" id="WP_200271123.1">
    <property type="nucleotide sequence ID" value="NZ_JAENIJ010000019.1"/>
</dbReference>
<keyword evidence="1" id="KW-0732">Signal</keyword>
<name>A0A934S6N9_9BACT</name>
<keyword evidence="3" id="KW-1185">Reference proteome</keyword>
<dbReference type="EMBL" id="JAENIJ010000019">
    <property type="protein sequence ID" value="MBK1883217.1"/>
    <property type="molecule type" value="Genomic_DNA"/>
</dbReference>
<proteinExistence type="predicted"/>
<dbReference type="PANTHER" id="PTHR30203:SF24">
    <property type="entry name" value="BLR4935 PROTEIN"/>
    <property type="match status" value="1"/>
</dbReference>
<dbReference type="AlphaFoldDB" id="A0A934S6N9"/>
<dbReference type="Proteomes" id="UP000603141">
    <property type="component" value="Unassembled WGS sequence"/>
</dbReference>
<reference evidence="2" key="1">
    <citation type="submission" date="2021-01" db="EMBL/GenBank/DDBJ databases">
        <title>Modified the classification status of verrucomicrobia.</title>
        <authorList>
            <person name="Feng X."/>
        </authorList>
    </citation>
    <scope>NUCLEOTIDE SEQUENCE</scope>
    <source>
        <strain evidence="2">KCTC 22041</strain>
    </source>
</reference>
<evidence type="ECO:0000256" key="1">
    <source>
        <dbReference type="SAM" id="SignalP"/>
    </source>
</evidence>
<sequence>MKKANFGLYGLWALMALCAVSCQSYHELSLEPKALLEGYDGKSLAAPAVDVALESGHYRRSGSWNIGKLETAAEVTMPTILRAKAELELAKSDLVLASASPPIGVSMDLQRALSGLDPWTVGFSLDYTFETAGKKGLRQITATRRIDEAALAVSKTRLDVRKAIALAYVNHLGAAERSAALSRESSLLQEWQSALEKQEKLGETDRLEQFTLSRERAVLDRDLLEAKKLGRTSNAELGKSVGVPSSEMRAIALEPLPDHLPPAPELQKLQQLAALSRPDVLEKLASYALSEADLRLEIANQYPDVHLGPGFSFDQGQRKWLLAPSASILPDLNRAGIAKAEAARKVAWAVFLETQTTALGEVAIAWEEYRGSLFQLENAIKIAGKSTELCKAKSVLLDAGEGDLLSVLQARYLESQDKAWVAVARFDAWRALAELEAASGVKLIK</sequence>
<dbReference type="PANTHER" id="PTHR30203">
    <property type="entry name" value="OUTER MEMBRANE CATION EFFLUX PROTEIN"/>
    <property type="match status" value="1"/>
</dbReference>
<comment type="caution">
    <text evidence="2">The sequence shown here is derived from an EMBL/GenBank/DDBJ whole genome shotgun (WGS) entry which is preliminary data.</text>
</comment>
<accession>A0A934S6N9</accession>
<dbReference type="InterPro" id="IPR010131">
    <property type="entry name" value="MdtP/NodT-like"/>
</dbReference>
<dbReference type="SUPFAM" id="SSF56954">
    <property type="entry name" value="Outer membrane efflux proteins (OEP)"/>
    <property type="match status" value="1"/>
</dbReference>
<gene>
    <name evidence="2" type="ORF">JIN85_12390</name>
</gene>
<organism evidence="2 3">
    <name type="scientific">Luteolibacter pohnpeiensis</name>
    <dbReference type="NCBI Taxonomy" id="454153"/>
    <lineage>
        <taxon>Bacteria</taxon>
        <taxon>Pseudomonadati</taxon>
        <taxon>Verrucomicrobiota</taxon>
        <taxon>Verrucomicrobiia</taxon>
        <taxon>Verrucomicrobiales</taxon>
        <taxon>Verrucomicrobiaceae</taxon>
        <taxon>Luteolibacter</taxon>
    </lineage>
</organism>
<dbReference type="Gene3D" id="1.20.1600.10">
    <property type="entry name" value="Outer membrane efflux proteins (OEP)"/>
    <property type="match status" value="1"/>
</dbReference>
<evidence type="ECO:0000313" key="3">
    <source>
        <dbReference type="Proteomes" id="UP000603141"/>
    </source>
</evidence>
<feature type="signal peptide" evidence="1">
    <location>
        <begin position="1"/>
        <end position="26"/>
    </location>
</feature>
<dbReference type="GO" id="GO:0015562">
    <property type="term" value="F:efflux transmembrane transporter activity"/>
    <property type="evidence" value="ECO:0007669"/>
    <property type="project" value="InterPro"/>
</dbReference>